<dbReference type="SUPFAM" id="SSF56601">
    <property type="entry name" value="beta-lactamase/transpeptidase-like"/>
    <property type="match status" value="1"/>
</dbReference>
<dbReference type="Proteomes" id="UP001500540">
    <property type="component" value="Unassembled WGS sequence"/>
</dbReference>
<evidence type="ECO:0000256" key="9">
    <source>
        <dbReference type="SAM" id="MobiDB-lite"/>
    </source>
</evidence>
<dbReference type="InterPro" id="IPR005543">
    <property type="entry name" value="PASTA_dom"/>
</dbReference>
<dbReference type="SMART" id="SM00740">
    <property type="entry name" value="PASTA"/>
    <property type="match status" value="2"/>
</dbReference>
<comment type="catalytic activity">
    <reaction evidence="8">
        <text>[GlcNAc-(1-&gt;4)-Mur2Ac(oyl-L-Ala-gamma-D-Glu-L-Lys-D-Ala-D-Ala)](n)-di-trans,octa-cis-undecaprenyl diphosphate + beta-D-GlcNAc-(1-&gt;4)-Mur2Ac(oyl-L-Ala-gamma-D-Glu-L-Lys-D-Ala-D-Ala)-di-trans,octa-cis-undecaprenyl diphosphate = [GlcNAc-(1-&gt;4)-Mur2Ac(oyl-L-Ala-gamma-D-Glu-L-Lys-D-Ala-D-Ala)](n+1)-di-trans,octa-cis-undecaprenyl diphosphate + di-trans,octa-cis-undecaprenyl diphosphate + H(+)</text>
        <dbReference type="Rhea" id="RHEA:23708"/>
        <dbReference type="Rhea" id="RHEA-COMP:9602"/>
        <dbReference type="Rhea" id="RHEA-COMP:9603"/>
        <dbReference type="ChEBI" id="CHEBI:15378"/>
        <dbReference type="ChEBI" id="CHEBI:58405"/>
        <dbReference type="ChEBI" id="CHEBI:60033"/>
        <dbReference type="ChEBI" id="CHEBI:78435"/>
        <dbReference type="EC" id="2.4.99.28"/>
    </reaction>
</comment>
<dbReference type="Gene3D" id="3.40.710.10">
    <property type="entry name" value="DD-peptidase/beta-lactamase superfamily"/>
    <property type="match status" value="1"/>
</dbReference>
<evidence type="ECO:0000313" key="12">
    <source>
        <dbReference type="Proteomes" id="UP001500540"/>
    </source>
</evidence>
<dbReference type="Pfam" id="PF00905">
    <property type="entry name" value="Transpeptidase"/>
    <property type="match status" value="1"/>
</dbReference>
<evidence type="ECO:0000256" key="7">
    <source>
        <dbReference type="ARBA" id="ARBA00034000"/>
    </source>
</evidence>
<dbReference type="InterPro" id="IPR023346">
    <property type="entry name" value="Lysozyme-like_dom_sf"/>
</dbReference>
<keyword evidence="6" id="KW-0511">Multifunctional enzyme</keyword>
<dbReference type="Gene3D" id="3.30.10.20">
    <property type="match status" value="2"/>
</dbReference>
<dbReference type="EMBL" id="BAABAF010000003">
    <property type="protein sequence ID" value="GAA3760550.1"/>
    <property type="molecule type" value="Genomic_DNA"/>
</dbReference>
<comment type="catalytic activity">
    <reaction evidence="7">
        <text>Preferential cleavage: (Ac)2-L-Lys-D-Ala-|-D-Ala. Also transpeptidation of peptidyl-alanyl moieties that are N-acyl substituents of D-alanine.</text>
        <dbReference type="EC" id="3.4.16.4"/>
    </reaction>
</comment>
<comment type="caution">
    <text evidence="11">The sequence shown here is derived from an EMBL/GenBank/DDBJ whole genome shotgun (WGS) entry which is preliminary data.</text>
</comment>
<keyword evidence="4" id="KW-0808">Transferase</keyword>
<evidence type="ECO:0000256" key="8">
    <source>
        <dbReference type="ARBA" id="ARBA00049902"/>
    </source>
</evidence>
<dbReference type="InterPro" id="IPR050396">
    <property type="entry name" value="Glycosyltr_51/Transpeptidase"/>
</dbReference>
<keyword evidence="3" id="KW-0328">Glycosyltransferase</keyword>
<feature type="region of interest" description="Disordered" evidence="9">
    <location>
        <begin position="855"/>
        <end position="880"/>
    </location>
</feature>
<keyword evidence="12" id="KW-1185">Reference proteome</keyword>
<keyword evidence="5" id="KW-0378">Hydrolase</keyword>
<dbReference type="PANTHER" id="PTHR32282">
    <property type="entry name" value="BINDING PROTEIN TRANSPEPTIDASE, PUTATIVE-RELATED"/>
    <property type="match status" value="1"/>
</dbReference>
<proteinExistence type="predicted"/>
<evidence type="ECO:0000259" key="10">
    <source>
        <dbReference type="PROSITE" id="PS51178"/>
    </source>
</evidence>
<organism evidence="11 12">
    <name type="scientific">Microbacterium kribbense</name>
    <dbReference type="NCBI Taxonomy" id="433645"/>
    <lineage>
        <taxon>Bacteria</taxon>
        <taxon>Bacillati</taxon>
        <taxon>Actinomycetota</taxon>
        <taxon>Actinomycetes</taxon>
        <taxon>Micrococcales</taxon>
        <taxon>Microbacteriaceae</taxon>
        <taxon>Microbacterium</taxon>
    </lineage>
</organism>
<dbReference type="PANTHER" id="PTHR32282:SF33">
    <property type="entry name" value="PEPTIDOGLYCAN GLYCOSYLTRANSFERASE"/>
    <property type="match status" value="1"/>
</dbReference>
<evidence type="ECO:0000256" key="6">
    <source>
        <dbReference type="ARBA" id="ARBA00023268"/>
    </source>
</evidence>
<dbReference type="SUPFAM" id="SSF53955">
    <property type="entry name" value="Lysozyme-like"/>
    <property type="match status" value="1"/>
</dbReference>
<accession>A0ABP7GAI9</accession>
<keyword evidence="2" id="KW-0645">Protease</keyword>
<name>A0ABP7GAI9_9MICO</name>
<dbReference type="InterPro" id="IPR001264">
    <property type="entry name" value="Glyco_trans_51"/>
</dbReference>
<evidence type="ECO:0000256" key="2">
    <source>
        <dbReference type="ARBA" id="ARBA00022670"/>
    </source>
</evidence>
<feature type="domain" description="PASTA" evidence="10">
    <location>
        <begin position="728"/>
        <end position="794"/>
    </location>
</feature>
<dbReference type="InterPro" id="IPR012338">
    <property type="entry name" value="Beta-lactam/transpept-like"/>
</dbReference>
<evidence type="ECO:0000256" key="5">
    <source>
        <dbReference type="ARBA" id="ARBA00022801"/>
    </source>
</evidence>
<gene>
    <name evidence="11" type="ORF">GCM10022240_11510</name>
</gene>
<feature type="domain" description="PASTA" evidence="10">
    <location>
        <begin position="797"/>
        <end position="860"/>
    </location>
</feature>
<sequence length="880" mass="92168">MPHSKRTAAGVAGGLLGLVGLSAVAGVLITATVTPAVAVTGAAATSAIDMFNNLPSVLKIDKLSLPTTLVYKDKGKEVTLATYYDQNRDPVTFKQIAPVMRDAILSSEDPRFYQHGGIDITGTTRAILSNLKPGSATQGGSSISQQYVKNVLVQNCYWTAKTDADVQKCYQEATDSSGVNGYQRKLQEMRYAIALEQKYSKNDILLGYLNIANFGGVTYGIEAAAWHYFGVHASKLTLEQASTLAGMVQNPNVYRIDMPKGTTTDQQGQAVNTAKDGYVLTKGRQKYVLDAMLRDGKITQKQHDEATKAPIVPKLKSVKTGCAANDLAPYFCQYVTSVILNDPAFGTADQRKQLLQKGGLKVYTTLDPRVQKAAQNAQNKYVPKSESGKDERGVSIKFGSTSVSIEASTGRVLAIAQNTDYVASGPETPGKTSLVYAGGPIGGSTGFEAGSTFKLFTLLDWLEQGRSLNEVIDGTRKARTNWTDSCVPSGSLGVPYDVKNFDKGRGAFSTPKYFTKVSLNSGFAGMAHALDLCDIGKVADRLGVTLGNGKPIPLATDKPEGPAEIIGGDAVSPMAMAGAYAAVANKGVFCQPRVIDKIIDADGNEMTLPDRTCTPVLDPKVAATAAYALKGPLESGGSGVGGNPWDGTQLIGKTGTNETWQTWLITSNTQVTTANWVGSVNGHVPMFDRWYKGTQLSNIRFVLGRTIQGAIDGIYPGGQFPEPDSNLTRRVLVNLPSVVGMSQDDATRTLRGAGFQVTVGAPVDSDLAEGLIAAQSPGAGKTAGGTTVTISPSNGKGIPVPDVSGQQPQPAVSALRAAGFSNVNAVCKQNDGGDGTVSGTDPSAGTVAGPSTAITVTYQSPDCGGGQDKPGKPGKSNGGG</sequence>
<dbReference type="Pfam" id="PF03793">
    <property type="entry name" value="PASTA"/>
    <property type="match status" value="2"/>
</dbReference>
<dbReference type="Pfam" id="PF00912">
    <property type="entry name" value="Transgly"/>
    <property type="match status" value="1"/>
</dbReference>
<evidence type="ECO:0000256" key="3">
    <source>
        <dbReference type="ARBA" id="ARBA00022676"/>
    </source>
</evidence>
<dbReference type="RefSeq" id="WP_344781462.1">
    <property type="nucleotide sequence ID" value="NZ_BAABAF010000003.1"/>
</dbReference>
<evidence type="ECO:0000313" key="11">
    <source>
        <dbReference type="EMBL" id="GAA3760550.1"/>
    </source>
</evidence>
<evidence type="ECO:0000256" key="1">
    <source>
        <dbReference type="ARBA" id="ARBA00022645"/>
    </source>
</evidence>
<dbReference type="InterPro" id="IPR036950">
    <property type="entry name" value="PBP_transglycosylase"/>
</dbReference>
<dbReference type="Gene3D" id="1.10.3810.10">
    <property type="entry name" value="Biosynthetic peptidoglycan transglycosylase-like"/>
    <property type="match status" value="1"/>
</dbReference>
<dbReference type="PROSITE" id="PS51178">
    <property type="entry name" value="PASTA"/>
    <property type="match status" value="2"/>
</dbReference>
<reference evidence="12" key="1">
    <citation type="journal article" date="2019" name="Int. J. Syst. Evol. Microbiol.">
        <title>The Global Catalogue of Microorganisms (GCM) 10K type strain sequencing project: providing services to taxonomists for standard genome sequencing and annotation.</title>
        <authorList>
            <consortium name="The Broad Institute Genomics Platform"/>
            <consortium name="The Broad Institute Genome Sequencing Center for Infectious Disease"/>
            <person name="Wu L."/>
            <person name="Ma J."/>
        </authorList>
    </citation>
    <scope>NUCLEOTIDE SEQUENCE [LARGE SCALE GENOMIC DNA]</scope>
    <source>
        <strain evidence="12">JCM 16950</strain>
    </source>
</reference>
<keyword evidence="1" id="KW-0121">Carboxypeptidase</keyword>
<protein>
    <submittedName>
        <fullName evidence="11">Transglycosylase domain-containing protein</fullName>
    </submittedName>
</protein>
<dbReference type="CDD" id="cd06577">
    <property type="entry name" value="PASTA_pknB"/>
    <property type="match status" value="2"/>
</dbReference>
<evidence type="ECO:0000256" key="4">
    <source>
        <dbReference type="ARBA" id="ARBA00022679"/>
    </source>
</evidence>
<dbReference type="InterPro" id="IPR001460">
    <property type="entry name" value="PCN-bd_Tpept"/>
</dbReference>